<protein>
    <submittedName>
        <fullName evidence="2">Uncharacterized protein</fullName>
    </submittedName>
</protein>
<comment type="caution">
    <text evidence="2">The sequence shown here is derived from an EMBL/GenBank/DDBJ whole genome shotgun (WGS) entry which is preliminary data.</text>
</comment>
<evidence type="ECO:0000313" key="2">
    <source>
        <dbReference type="EMBL" id="KAF3595420.1"/>
    </source>
</evidence>
<evidence type="ECO:0000256" key="1">
    <source>
        <dbReference type="SAM" id="Phobius"/>
    </source>
</evidence>
<keyword evidence="1" id="KW-0472">Membrane</keyword>
<feature type="transmembrane region" description="Helical" evidence="1">
    <location>
        <begin position="7"/>
        <end position="26"/>
    </location>
</feature>
<proteinExistence type="predicted"/>
<name>A0ABQ7EGC1_BRACR</name>
<evidence type="ECO:0000313" key="3">
    <source>
        <dbReference type="Proteomes" id="UP000266723"/>
    </source>
</evidence>
<keyword evidence="1" id="KW-0812">Transmembrane</keyword>
<sequence>MNRTTPLEEFNVLVIVPVVITLLFVAKKVKWDGTVEESAEEELMDVMAQAFQLGCLSVHIGVALTKEFSNPPVEVKADFGAVMDVLKSCLGSQTLSSVIKVLESFLTRLPLGECRKR</sequence>
<dbReference type="EMBL" id="QGKV02000299">
    <property type="protein sequence ID" value="KAF3595420.1"/>
    <property type="molecule type" value="Genomic_DNA"/>
</dbReference>
<accession>A0ABQ7EGC1</accession>
<gene>
    <name evidence="2" type="ORF">DY000_02027578</name>
</gene>
<dbReference type="Proteomes" id="UP000266723">
    <property type="component" value="Unassembled WGS sequence"/>
</dbReference>
<organism evidence="2 3">
    <name type="scientific">Brassica cretica</name>
    <name type="common">Mustard</name>
    <dbReference type="NCBI Taxonomy" id="69181"/>
    <lineage>
        <taxon>Eukaryota</taxon>
        <taxon>Viridiplantae</taxon>
        <taxon>Streptophyta</taxon>
        <taxon>Embryophyta</taxon>
        <taxon>Tracheophyta</taxon>
        <taxon>Spermatophyta</taxon>
        <taxon>Magnoliopsida</taxon>
        <taxon>eudicotyledons</taxon>
        <taxon>Gunneridae</taxon>
        <taxon>Pentapetalae</taxon>
        <taxon>rosids</taxon>
        <taxon>malvids</taxon>
        <taxon>Brassicales</taxon>
        <taxon>Brassicaceae</taxon>
        <taxon>Brassiceae</taxon>
        <taxon>Brassica</taxon>
    </lineage>
</organism>
<keyword evidence="1" id="KW-1133">Transmembrane helix</keyword>
<keyword evidence="3" id="KW-1185">Reference proteome</keyword>
<reference evidence="2 3" key="1">
    <citation type="journal article" date="2020" name="BMC Genomics">
        <title>Intraspecific diversification of the crop wild relative Brassica cretica Lam. using demographic model selection.</title>
        <authorList>
            <person name="Kioukis A."/>
            <person name="Michalopoulou V.A."/>
            <person name="Briers L."/>
            <person name="Pirintsos S."/>
            <person name="Studholme D.J."/>
            <person name="Pavlidis P."/>
            <person name="Sarris P.F."/>
        </authorList>
    </citation>
    <scope>NUCLEOTIDE SEQUENCE [LARGE SCALE GENOMIC DNA]</scope>
    <source>
        <strain evidence="3">cv. PFS-1207/04</strain>
    </source>
</reference>